<dbReference type="Proteomes" id="UP000823388">
    <property type="component" value="Chromosome 7N"/>
</dbReference>
<dbReference type="AlphaFoldDB" id="A0A8T0PWN9"/>
<keyword evidence="3" id="KW-1185">Reference proteome</keyword>
<evidence type="ECO:0000256" key="1">
    <source>
        <dbReference type="SAM" id="MobiDB-lite"/>
    </source>
</evidence>
<feature type="region of interest" description="Disordered" evidence="1">
    <location>
        <begin position="180"/>
        <end position="210"/>
    </location>
</feature>
<protein>
    <submittedName>
        <fullName evidence="2">Uncharacterized protein</fullName>
    </submittedName>
</protein>
<accession>A0A8T0PWN9</accession>
<organism evidence="2 3">
    <name type="scientific">Panicum virgatum</name>
    <name type="common">Blackwell switchgrass</name>
    <dbReference type="NCBI Taxonomy" id="38727"/>
    <lineage>
        <taxon>Eukaryota</taxon>
        <taxon>Viridiplantae</taxon>
        <taxon>Streptophyta</taxon>
        <taxon>Embryophyta</taxon>
        <taxon>Tracheophyta</taxon>
        <taxon>Spermatophyta</taxon>
        <taxon>Magnoliopsida</taxon>
        <taxon>Liliopsida</taxon>
        <taxon>Poales</taxon>
        <taxon>Poaceae</taxon>
        <taxon>PACMAD clade</taxon>
        <taxon>Panicoideae</taxon>
        <taxon>Panicodae</taxon>
        <taxon>Paniceae</taxon>
        <taxon>Panicinae</taxon>
        <taxon>Panicum</taxon>
        <taxon>Panicum sect. Hiantes</taxon>
    </lineage>
</organism>
<comment type="caution">
    <text evidence="2">The sequence shown here is derived from an EMBL/GenBank/DDBJ whole genome shotgun (WGS) entry which is preliminary data.</text>
</comment>
<proteinExistence type="predicted"/>
<reference evidence="2 3" key="1">
    <citation type="submission" date="2020-05" db="EMBL/GenBank/DDBJ databases">
        <title>WGS assembly of Panicum virgatum.</title>
        <authorList>
            <person name="Lovell J.T."/>
            <person name="Jenkins J."/>
            <person name="Shu S."/>
            <person name="Juenger T.E."/>
            <person name="Schmutz J."/>
        </authorList>
    </citation>
    <scope>NUCLEOTIDE SEQUENCE [LARGE SCALE GENOMIC DNA]</scope>
    <source>
        <strain evidence="3">cv. AP13</strain>
    </source>
</reference>
<dbReference type="EMBL" id="CM029050">
    <property type="protein sequence ID" value="KAG2564772.1"/>
    <property type="molecule type" value="Genomic_DNA"/>
</dbReference>
<evidence type="ECO:0000313" key="3">
    <source>
        <dbReference type="Proteomes" id="UP000823388"/>
    </source>
</evidence>
<gene>
    <name evidence="2" type="ORF">PVAP13_7NG105178</name>
</gene>
<name>A0A8T0PWN9_PANVG</name>
<evidence type="ECO:0000313" key="2">
    <source>
        <dbReference type="EMBL" id="KAG2564772.1"/>
    </source>
</evidence>
<sequence length="273" mass="31787">MPIPYAPHPTDFHRYSSWGQDDSWAHTPSYFRPYHVEYAAPREPVHAGQPHVVSDRFMLKNQSRVHEKKKVVKQIYIVKRDGRKDTRSDLNTIDQKPINVLKTSAIGDKGKEKLSVDIPSVKSEQSKFKGPKIKKEVPLSKIEVRPRCLLGSSNWQKKKLQKLNAQELKEKNMAWVPKGSIRTQDKDDGQVKGAMQLKEKRRSKGRSSNMRFAPNHQNYWSIHHPFDIQMPHMPMFWNSSLDVFGYPSYSYFDPRMPYGSLYHGGLLPNYYAY</sequence>